<dbReference type="RefSeq" id="WP_215923348.1">
    <property type="nucleotide sequence ID" value="NZ_JAHKNI010000020.1"/>
</dbReference>
<dbReference type="Pfam" id="PF13561">
    <property type="entry name" value="adh_short_C2"/>
    <property type="match status" value="1"/>
</dbReference>
<comment type="similarity">
    <text evidence="1">Belongs to the short-chain dehydrogenases/reductases (SDR) family.</text>
</comment>
<dbReference type="InterPro" id="IPR057326">
    <property type="entry name" value="KR_dom"/>
</dbReference>
<dbReference type="SUPFAM" id="SSF51735">
    <property type="entry name" value="NAD(P)-binding Rossmann-fold domains"/>
    <property type="match status" value="1"/>
</dbReference>
<dbReference type="PANTHER" id="PTHR43639">
    <property type="entry name" value="OXIDOREDUCTASE, SHORT-CHAIN DEHYDROGENASE/REDUCTASE FAMILY (AFU_ORTHOLOGUE AFUA_5G02870)"/>
    <property type="match status" value="1"/>
</dbReference>
<protein>
    <submittedName>
        <fullName evidence="4">SDR family oxidoreductase</fullName>
    </submittedName>
</protein>
<sequence length="251" mass="26146">MSENPDQALTGKVALVTGAATGIGKAIAHALAAAGARVAINHPHTPEVAAAAVAEITSSGGTVIDLAADVRDRDEYVAMVDRLIDSYGRWDILVNNAAVAITKPFDQVTAEEFDLSFGVNVKGVFNGLQLAWDKLADGGRIITISSSTTALMLPGYAVYDATKGAVEQFTHILSKDFGKRGISINTVSPGATETETYRIGKSPEFLAGLEALSAFGRLGRPEEIAAVVTFLASDVGGWVTAQNIRVNGGTV</sequence>
<dbReference type="InterPro" id="IPR036291">
    <property type="entry name" value="NAD(P)-bd_dom_sf"/>
</dbReference>
<evidence type="ECO:0000256" key="2">
    <source>
        <dbReference type="ARBA" id="ARBA00023002"/>
    </source>
</evidence>
<organism evidence="4 5">
    <name type="scientific">Nocardia albiluteola</name>
    <dbReference type="NCBI Taxonomy" id="2842303"/>
    <lineage>
        <taxon>Bacteria</taxon>
        <taxon>Bacillati</taxon>
        <taxon>Actinomycetota</taxon>
        <taxon>Actinomycetes</taxon>
        <taxon>Mycobacteriales</taxon>
        <taxon>Nocardiaceae</taxon>
        <taxon>Nocardia</taxon>
    </lineage>
</organism>
<dbReference type="PRINTS" id="PR00080">
    <property type="entry name" value="SDRFAMILY"/>
</dbReference>
<dbReference type="PANTHER" id="PTHR43639:SF1">
    <property type="entry name" value="SHORT-CHAIN DEHYDROGENASE_REDUCTASE FAMILY PROTEIN"/>
    <property type="match status" value="1"/>
</dbReference>
<name>A0ABS6BBY6_9NOCA</name>
<gene>
    <name evidence="4" type="ORF">KO481_37795</name>
</gene>
<keyword evidence="5" id="KW-1185">Reference proteome</keyword>
<keyword evidence="2" id="KW-0560">Oxidoreductase</keyword>
<comment type="caution">
    <text evidence="4">The sequence shown here is derived from an EMBL/GenBank/DDBJ whole genome shotgun (WGS) entry which is preliminary data.</text>
</comment>
<proteinExistence type="inferred from homology"/>
<evidence type="ECO:0000313" key="4">
    <source>
        <dbReference type="EMBL" id="MBU3067261.1"/>
    </source>
</evidence>
<reference evidence="4 5" key="1">
    <citation type="submission" date="2021-06" db="EMBL/GenBank/DDBJ databases">
        <title>Actinomycetes sequencing.</title>
        <authorList>
            <person name="Shan Q."/>
        </authorList>
    </citation>
    <scope>NUCLEOTIDE SEQUENCE [LARGE SCALE GENOMIC DNA]</scope>
    <source>
        <strain evidence="4 5">NEAU-G5</strain>
    </source>
</reference>
<accession>A0ABS6BBY6</accession>
<dbReference type="SMART" id="SM00822">
    <property type="entry name" value="PKS_KR"/>
    <property type="match status" value="1"/>
</dbReference>
<evidence type="ECO:0000256" key="1">
    <source>
        <dbReference type="ARBA" id="ARBA00006484"/>
    </source>
</evidence>
<dbReference type="EMBL" id="JAHKNI010000020">
    <property type="protein sequence ID" value="MBU3067261.1"/>
    <property type="molecule type" value="Genomic_DNA"/>
</dbReference>
<dbReference type="PRINTS" id="PR00081">
    <property type="entry name" value="GDHRDH"/>
</dbReference>
<evidence type="ECO:0000313" key="5">
    <source>
        <dbReference type="Proteomes" id="UP000733379"/>
    </source>
</evidence>
<dbReference type="Gene3D" id="3.40.50.720">
    <property type="entry name" value="NAD(P)-binding Rossmann-like Domain"/>
    <property type="match status" value="1"/>
</dbReference>
<dbReference type="Proteomes" id="UP000733379">
    <property type="component" value="Unassembled WGS sequence"/>
</dbReference>
<evidence type="ECO:0000259" key="3">
    <source>
        <dbReference type="SMART" id="SM00822"/>
    </source>
</evidence>
<feature type="domain" description="Ketoreductase" evidence="3">
    <location>
        <begin position="12"/>
        <end position="190"/>
    </location>
</feature>
<dbReference type="InterPro" id="IPR002347">
    <property type="entry name" value="SDR_fam"/>
</dbReference>